<keyword evidence="1" id="KW-0378">Hydrolase</keyword>
<organism evidence="1 3">
    <name type="scientific">Lactobacillus jensenii</name>
    <dbReference type="NCBI Taxonomy" id="109790"/>
    <lineage>
        <taxon>Bacteria</taxon>
        <taxon>Bacillati</taxon>
        <taxon>Bacillota</taxon>
        <taxon>Bacilli</taxon>
        <taxon>Lactobacillales</taxon>
        <taxon>Lactobacillaceae</taxon>
        <taxon>Lactobacillus</taxon>
    </lineage>
</organism>
<dbReference type="Gene3D" id="3.40.50.1820">
    <property type="entry name" value="alpha/beta hydrolase"/>
    <property type="match status" value="1"/>
</dbReference>
<sequence>MKRLMQKMRLNKDYCWILSALIVVIATAIPTIIWVNSANKIRAQRHNSQVSPVIMVPGSSATTERFNQLVKLLNQKTDRKHSLLKVNVGTDGSLTYSGSISKQDQEPIIVVGFKNNHDGYSNIKKQAKWLNIAFNALSKQYKFNNFKAFGHSNGGLIWTYWLEHYYSEYSSIINIKVLMTLGSPYNFSESNIKNKTQMLTDFIKYKSKIPKSLTVYSISGGENYESDGLVPENSVEAAKYVFQKQVAHFTAMTVTGLDAQHSSLPQNKQVVELIKQYVLQKDNQNRRMIRKSR</sequence>
<dbReference type="InterPro" id="IPR029058">
    <property type="entry name" value="AB_hydrolase_fold"/>
</dbReference>
<dbReference type="GO" id="GO:0016787">
    <property type="term" value="F:hydrolase activity"/>
    <property type="evidence" value="ECO:0007669"/>
    <property type="project" value="UniProtKB-KW"/>
</dbReference>
<evidence type="ECO:0000313" key="1">
    <source>
        <dbReference type="EMBL" id="KAA9323881.1"/>
    </source>
</evidence>
<dbReference type="InterPro" id="IPR010315">
    <property type="entry name" value="DUF915_hydro-like"/>
</dbReference>
<dbReference type="EMBL" id="JBBVUL010000004">
    <property type="protein sequence ID" value="MEL0564851.1"/>
    <property type="molecule type" value="Genomic_DNA"/>
</dbReference>
<evidence type="ECO:0000313" key="3">
    <source>
        <dbReference type="Proteomes" id="UP000327236"/>
    </source>
</evidence>
<dbReference type="Proteomes" id="UP000327236">
    <property type="component" value="Unassembled WGS sequence"/>
</dbReference>
<gene>
    <name evidence="2" type="ORF">AAC431_02785</name>
    <name evidence="1" type="ORF">F6H94_01690</name>
</gene>
<comment type="caution">
    <text evidence="1">The sequence shown here is derived from an EMBL/GenBank/DDBJ whole genome shotgun (WGS) entry which is preliminary data.</text>
</comment>
<accession>A0A5N1IJ36</accession>
<dbReference type="SUPFAM" id="SSF53474">
    <property type="entry name" value="alpha/beta-Hydrolases"/>
    <property type="match status" value="1"/>
</dbReference>
<reference evidence="2 4" key="2">
    <citation type="submission" date="2024-04" db="EMBL/GenBank/DDBJ databases">
        <title>Three lactobacilli isolated from voided urine samples from females with type 2 diabetes.</title>
        <authorList>
            <person name="Kula A."/>
            <person name="Stegman N."/>
            <person name="Putonti C."/>
        </authorList>
    </citation>
    <scope>NUCLEOTIDE SEQUENCE [LARGE SCALE GENOMIC DNA]</scope>
    <source>
        <strain evidence="2 4">1855</strain>
    </source>
</reference>
<dbReference type="EMBL" id="VYWW01000005">
    <property type="protein sequence ID" value="KAA9323881.1"/>
    <property type="molecule type" value="Genomic_DNA"/>
</dbReference>
<proteinExistence type="predicted"/>
<dbReference type="Proteomes" id="UP001385848">
    <property type="component" value="Unassembled WGS sequence"/>
</dbReference>
<evidence type="ECO:0000313" key="4">
    <source>
        <dbReference type="Proteomes" id="UP001385848"/>
    </source>
</evidence>
<dbReference type="GeneID" id="31742286"/>
<evidence type="ECO:0000313" key="2">
    <source>
        <dbReference type="EMBL" id="MEL0564851.1"/>
    </source>
</evidence>
<reference evidence="1 3" key="1">
    <citation type="submission" date="2019-09" db="EMBL/GenBank/DDBJ databases">
        <title>Draft genome sequence assemblies of isolates from the urinary tract.</title>
        <authorList>
            <person name="Mores C.R."/>
            <person name="Putonti C."/>
            <person name="Wolfe A.J."/>
        </authorList>
    </citation>
    <scope>NUCLEOTIDE SEQUENCE [LARGE SCALE GENOMIC DNA]</scope>
    <source>
        <strain evidence="1 3">UMB246</strain>
    </source>
</reference>
<name>A0A5N1IJ36_LACJE</name>
<dbReference type="RefSeq" id="WP_006585337.1">
    <property type="nucleotide sequence ID" value="NZ_CATOUV010000001.1"/>
</dbReference>
<dbReference type="AlphaFoldDB" id="A0A5N1IJ36"/>
<keyword evidence="4" id="KW-1185">Reference proteome</keyword>
<protein>
    <submittedName>
        <fullName evidence="1">Alpha/beta hydrolase</fullName>
    </submittedName>
</protein>
<dbReference type="OrthoDB" id="2157689at2"/>
<dbReference type="Pfam" id="PF06028">
    <property type="entry name" value="DUF915"/>
    <property type="match status" value="1"/>
</dbReference>